<sequence length="395" mass="47052">MAYSEEDVKNIILSAIKEHLDEDCNQYIKEAEEQLKESLTKYDKLKTDVKKRSMESKSYKKMCNNFGKVLQISENNKTIGVDEILACIYEMERITLENQKAENKFWENKRIIEEFLERKSNSCDNMAERKDEFITRQLEDLISLGEEIMQTMKVNDSLKEEDELLNKKLEIMELRMKFLEEDGRKLEELEQDLEYFENELSNIDNSPQSVTINDKFITNSKLSQLMEKLDSETKKNAELEFEVERINNEIERIDSLFNQLEFLKKLIGMDYSEMKNFDLTEVFKSYPLLADEIVKFKDTMNKLEERKLCYQKQFEELELLCNQKMKEFEKLNAEKKEMLKTINELDEEVDSLKEKCGDKAYMLDNMILEKIKKESTMLEECLNITRQIEEGQKKK</sequence>
<accession>A0A090L2T7</accession>
<feature type="coiled-coil region" evidence="1">
    <location>
        <begin position="293"/>
        <end position="355"/>
    </location>
</feature>
<dbReference type="EMBL" id="LN609528">
    <property type="protein sequence ID" value="CEF64022.1"/>
    <property type="molecule type" value="Genomic_DNA"/>
</dbReference>
<evidence type="ECO:0000256" key="1">
    <source>
        <dbReference type="SAM" id="Coils"/>
    </source>
</evidence>
<evidence type="ECO:0000313" key="3">
    <source>
        <dbReference type="Proteomes" id="UP000035682"/>
    </source>
</evidence>
<feature type="coiled-coil region" evidence="1">
    <location>
        <begin position="155"/>
        <end position="266"/>
    </location>
</feature>
<reference evidence="4" key="2">
    <citation type="submission" date="2020-12" db="UniProtKB">
        <authorList>
            <consortium name="WormBaseParasite"/>
        </authorList>
    </citation>
    <scope>IDENTIFICATION</scope>
</reference>
<dbReference type="AlphaFoldDB" id="A0A090L2T7"/>
<reference evidence="2 3" key="1">
    <citation type="submission" date="2014-09" db="EMBL/GenBank/DDBJ databases">
        <authorList>
            <person name="Martin A.A."/>
        </authorList>
    </citation>
    <scope>NUCLEOTIDE SEQUENCE</scope>
    <source>
        <strain evidence="3">ED321</strain>
        <strain evidence="2">ED321 Heterogonic</strain>
    </source>
</reference>
<evidence type="ECO:0000313" key="4">
    <source>
        <dbReference type="WBParaSite" id="SRAE_1000227800.1"/>
    </source>
</evidence>
<evidence type="ECO:0000313" key="2">
    <source>
        <dbReference type="EMBL" id="CEF64022.1"/>
    </source>
</evidence>
<keyword evidence="1" id="KW-0175">Coiled coil</keyword>
<dbReference type="WBParaSite" id="SRAE_1000227800.1">
    <property type="protein sequence ID" value="SRAE_1000227800.1"/>
    <property type="gene ID" value="WBGene00258892"/>
</dbReference>
<name>A0A090L2T7_STRRB</name>
<proteinExistence type="predicted"/>
<dbReference type="RefSeq" id="XP_024503223.1">
    <property type="nucleotide sequence ID" value="XM_024649335.1"/>
</dbReference>
<organism evidence="2">
    <name type="scientific">Strongyloides ratti</name>
    <name type="common">Parasitic roundworm</name>
    <dbReference type="NCBI Taxonomy" id="34506"/>
    <lineage>
        <taxon>Eukaryota</taxon>
        <taxon>Metazoa</taxon>
        <taxon>Ecdysozoa</taxon>
        <taxon>Nematoda</taxon>
        <taxon>Chromadorea</taxon>
        <taxon>Rhabditida</taxon>
        <taxon>Tylenchina</taxon>
        <taxon>Panagrolaimomorpha</taxon>
        <taxon>Strongyloidoidea</taxon>
        <taxon>Strongyloididae</taxon>
        <taxon>Strongyloides</taxon>
    </lineage>
</organism>
<dbReference type="Proteomes" id="UP000035682">
    <property type="component" value="Unplaced"/>
</dbReference>
<feature type="coiled-coil region" evidence="1">
    <location>
        <begin position="17"/>
        <end position="48"/>
    </location>
</feature>
<gene>
    <name evidence="2 4 5" type="ORF">SRAE_1000227800</name>
</gene>
<dbReference type="CTD" id="36376387"/>
<evidence type="ECO:0000313" key="5">
    <source>
        <dbReference type="WormBase" id="SRAE_1000227800"/>
    </source>
</evidence>
<dbReference type="GeneID" id="36376387"/>
<dbReference type="WormBase" id="SRAE_1000227800">
    <property type="protein sequence ID" value="SRP06745"/>
    <property type="gene ID" value="WBGene00258892"/>
</dbReference>
<keyword evidence="3" id="KW-1185">Reference proteome</keyword>
<protein>
    <submittedName>
        <fullName evidence="2 4">Uncharacterized protein</fullName>
    </submittedName>
</protein>